<evidence type="ECO:0000313" key="1">
    <source>
        <dbReference type="EMBL" id="GME71505.1"/>
    </source>
</evidence>
<gene>
    <name evidence="1" type="ORF">Amon02_000060500</name>
</gene>
<comment type="caution">
    <text evidence="1">The sequence shown here is derived from an EMBL/GenBank/DDBJ whole genome shotgun (WGS) entry which is preliminary data.</text>
</comment>
<reference evidence="1" key="1">
    <citation type="submission" date="2023-04" db="EMBL/GenBank/DDBJ databases">
        <title>Ambrosiozyma monospora NBRC 10751.</title>
        <authorList>
            <person name="Ichikawa N."/>
            <person name="Sato H."/>
            <person name="Tonouchi N."/>
        </authorList>
    </citation>
    <scope>NUCLEOTIDE SEQUENCE</scope>
    <source>
        <strain evidence="1">NBRC 10751</strain>
    </source>
</reference>
<keyword evidence="2" id="KW-1185">Reference proteome</keyword>
<proteinExistence type="predicted"/>
<organism evidence="1 2">
    <name type="scientific">Ambrosiozyma monospora</name>
    <name type="common">Yeast</name>
    <name type="synonym">Endomycopsis monosporus</name>
    <dbReference type="NCBI Taxonomy" id="43982"/>
    <lineage>
        <taxon>Eukaryota</taxon>
        <taxon>Fungi</taxon>
        <taxon>Dikarya</taxon>
        <taxon>Ascomycota</taxon>
        <taxon>Saccharomycotina</taxon>
        <taxon>Pichiomycetes</taxon>
        <taxon>Pichiales</taxon>
        <taxon>Pichiaceae</taxon>
        <taxon>Ambrosiozyma</taxon>
    </lineage>
</organism>
<accession>A0ACB5SSU1</accession>
<sequence length="136" mass="16040">MKNKEQQQQQQQQQQNPEEYFQKALRMFSVPKVNHFFDDTTLTYFSSARHLYSITNYNSSYLDQVSEWRTILNENQHCTVTNSKFASIYGHIGALVKKIILVFKNSVEEVTKKSVKLVRKLKHGEILRKLLVPVLY</sequence>
<dbReference type="Proteomes" id="UP001165064">
    <property type="component" value="Unassembled WGS sequence"/>
</dbReference>
<dbReference type="EMBL" id="BSXS01000222">
    <property type="protein sequence ID" value="GME71505.1"/>
    <property type="molecule type" value="Genomic_DNA"/>
</dbReference>
<name>A0ACB5SSU1_AMBMO</name>
<evidence type="ECO:0000313" key="2">
    <source>
        <dbReference type="Proteomes" id="UP001165064"/>
    </source>
</evidence>
<protein>
    <submittedName>
        <fullName evidence="1">Unnamed protein product</fullName>
    </submittedName>
</protein>